<proteinExistence type="predicted"/>
<dbReference type="InterPro" id="IPR001789">
    <property type="entry name" value="Sig_transdc_resp-reg_receiver"/>
</dbReference>
<feature type="domain" description="Response regulatory" evidence="3">
    <location>
        <begin position="6"/>
        <end position="120"/>
    </location>
</feature>
<comment type="caution">
    <text evidence="4">The sequence shown here is derived from an EMBL/GenBank/DDBJ whole genome shotgun (WGS) entry which is preliminary data.</text>
</comment>
<name>A0A523RZV7_UNCAE</name>
<evidence type="ECO:0000313" key="5">
    <source>
        <dbReference type="Proteomes" id="UP000316360"/>
    </source>
</evidence>
<keyword evidence="1 2" id="KW-0597">Phosphoprotein</keyword>
<dbReference type="InterPro" id="IPR050595">
    <property type="entry name" value="Bact_response_regulator"/>
</dbReference>
<dbReference type="EMBL" id="SOKJ01000161">
    <property type="protein sequence ID" value="TET11318.1"/>
    <property type="molecule type" value="Genomic_DNA"/>
</dbReference>
<protein>
    <submittedName>
        <fullName evidence="4">Response regulator</fullName>
    </submittedName>
</protein>
<gene>
    <name evidence="4" type="ORF">E3J84_03015</name>
</gene>
<evidence type="ECO:0000256" key="1">
    <source>
        <dbReference type="ARBA" id="ARBA00022553"/>
    </source>
</evidence>
<dbReference type="PANTHER" id="PTHR44591:SF3">
    <property type="entry name" value="RESPONSE REGULATORY DOMAIN-CONTAINING PROTEIN"/>
    <property type="match status" value="1"/>
</dbReference>
<dbReference type="Pfam" id="PF00072">
    <property type="entry name" value="Response_reg"/>
    <property type="match status" value="1"/>
</dbReference>
<dbReference type="GO" id="GO:0000160">
    <property type="term" value="P:phosphorelay signal transduction system"/>
    <property type="evidence" value="ECO:0007669"/>
    <property type="project" value="InterPro"/>
</dbReference>
<dbReference type="Proteomes" id="UP000316360">
    <property type="component" value="Unassembled WGS sequence"/>
</dbReference>
<feature type="modified residue" description="4-aspartylphosphate" evidence="2">
    <location>
        <position position="55"/>
    </location>
</feature>
<dbReference type="AlphaFoldDB" id="A0A523RZV7"/>
<dbReference type="Gene3D" id="3.40.50.2300">
    <property type="match status" value="1"/>
</dbReference>
<dbReference type="PANTHER" id="PTHR44591">
    <property type="entry name" value="STRESS RESPONSE REGULATOR PROTEIN 1"/>
    <property type="match status" value="1"/>
</dbReference>
<evidence type="ECO:0000313" key="4">
    <source>
        <dbReference type="EMBL" id="TET11318.1"/>
    </source>
</evidence>
<evidence type="ECO:0000256" key="2">
    <source>
        <dbReference type="PROSITE-ProRule" id="PRU00169"/>
    </source>
</evidence>
<accession>A0A523RZV7</accession>
<reference evidence="4 5" key="1">
    <citation type="submission" date="2019-03" db="EMBL/GenBank/DDBJ databases">
        <title>Metabolic potential of uncultured bacteria and archaea associated with petroleum seepage in deep-sea sediments.</title>
        <authorList>
            <person name="Dong X."/>
            <person name="Hubert C."/>
        </authorList>
    </citation>
    <scope>NUCLEOTIDE SEQUENCE [LARGE SCALE GENOMIC DNA]</scope>
    <source>
        <strain evidence="4">E44_bin7</strain>
    </source>
</reference>
<sequence>MPDTKNILVVNDEQAIRQILANMLKDRGYNIFMAEDGYKAIEKVKEISFAITFLDMRMPGIDGVQTLKEIKKISPQTKVIMMTGYPDKNLEKEAIKQGAYTVIYKPFDRKKVMAIVEKLDE</sequence>
<evidence type="ECO:0000259" key="3">
    <source>
        <dbReference type="PROSITE" id="PS50110"/>
    </source>
</evidence>
<dbReference type="PROSITE" id="PS50110">
    <property type="entry name" value="RESPONSE_REGULATORY"/>
    <property type="match status" value="1"/>
</dbReference>
<dbReference type="SMART" id="SM00448">
    <property type="entry name" value="REC"/>
    <property type="match status" value="1"/>
</dbReference>
<dbReference type="SUPFAM" id="SSF52172">
    <property type="entry name" value="CheY-like"/>
    <property type="match status" value="1"/>
</dbReference>
<dbReference type="InterPro" id="IPR011006">
    <property type="entry name" value="CheY-like_superfamily"/>
</dbReference>
<organism evidence="4 5">
    <name type="scientific">Aerophobetes bacterium</name>
    <dbReference type="NCBI Taxonomy" id="2030807"/>
    <lineage>
        <taxon>Bacteria</taxon>
        <taxon>Candidatus Aerophobota</taxon>
    </lineage>
</organism>